<dbReference type="CDD" id="cd00063">
    <property type="entry name" value="FN3"/>
    <property type="match status" value="1"/>
</dbReference>
<evidence type="ECO:0000256" key="4">
    <source>
        <dbReference type="SAM" id="SignalP"/>
    </source>
</evidence>
<dbReference type="Gene3D" id="2.60.40.10">
    <property type="entry name" value="Immunoglobulins"/>
    <property type="match status" value="2"/>
</dbReference>
<evidence type="ECO:0000256" key="2">
    <source>
        <dbReference type="ARBA" id="ARBA00022525"/>
    </source>
</evidence>
<dbReference type="InterPro" id="IPR013783">
    <property type="entry name" value="Ig-like_fold"/>
</dbReference>
<dbReference type="InterPro" id="IPR036116">
    <property type="entry name" value="FN3_sf"/>
</dbReference>
<dbReference type="SUPFAM" id="SSF51445">
    <property type="entry name" value="(Trans)glycosidases"/>
    <property type="match status" value="1"/>
</dbReference>
<dbReference type="InterPro" id="IPR055372">
    <property type="entry name" value="CBM96"/>
</dbReference>
<feature type="signal peptide" evidence="4">
    <location>
        <begin position="1"/>
        <end position="32"/>
    </location>
</feature>
<dbReference type="InterPro" id="IPR025883">
    <property type="entry name" value="Cadherin-like_domain"/>
</dbReference>
<dbReference type="SUPFAM" id="SSF49265">
    <property type="entry name" value="Fibronectin type III"/>
    <property type="match status" value="1"/>
</dbReference>
<name>A0ABW0KD42_9BACL</name>
<feature type="chain" id="PRO_5047146644" evidence="4">
    <location>
        <begin position="33"/>
        <end position="1021"/>
    </location>
</feature>
<evidence type="ECO:0000313" key="6">
    <source>
        <dbReference type="EMBL" id="MFC5451174.1"/>
    </source>
</evidence>
<evidence type="ECO:0000256" key="3">
    <source>
        <dbReference type="ARBA" id="ARBA00022729"/>
    </source>
</evidence>
<proteinExistence type="predicted"/>
<reference evidence="7" key="1">
    <citation type="journal article" date="2019" name="Int. J. Syst. Evol. Microbiol.">
        <title>The Global Catalogue of Microorganisms (GCM) 10K type strain sequencing project: providing services to taxonomists for standard genome sequencing and annotation.</title>
        <authorList>
            <consortium name="The Broad Institute Genomics Platform"/>
            <consortium name="The Broad Institute Genome Sequencing Center for Infectious Disease"/>
            <person name="Wu L."/>
            <person name="Ma J."/>
        </authorList>
    </citation>
    <scope>NUCLEOTIDE SEQUENCE [LARGE SCALE GENOMIC DNA]</scope>
    <source>
        <strain evidence="7">KACC 11904</strain>
    </source>
</reference>
<evidence type="ECO:0000256" key="1">
    <source>
        <dbReference type="ARBA" id="ARBA00004613"/>
    </source>
</evidence>
<dbReference type="Proteomes" id="UP001596044">
    <property type="component" value="Unassembled WGS sequence"/>
</dbReference>
<gene>
    <name evidence="6" type="ORF">ACFPOG_23345</name>
</gene>
<dbReference type="NCBIfam" id="NF033679">
    <property type="entry name" value="DNRLRE_dom"/>
    <property type="match status" value="1"/>
</dbReference>
<dbReference type="RefSeq" id="WP_270879572.1">
    <property type="nucleotide sequence ID" value="NZ_JAQFVF010000025.1"/>
</dbReference>
<dbReference type="Pfam" id="PF12733">
    <property type="entry name" value="Cadherin-like"/>
    <property type="match status" value="1"/>
</dbReference>
<comment type="subcellular location">
    <subcellularLocation>
        <location evidence="1">Secreted</location>
    </subcellularLocation>
</comment>
<evidence type="ECO:0000313" key="7">
    <source>
        <dbReference type="Proteomes" id="UP001596044"/>
    </source>
</evidence>
<dbReference type="PROSITE" id="PS50853">
    <property type="entry name" value="FN3"/>
    <property type="match status" value="1"/>
</dbReference>
<keyword evidence="2" id="KW-0964">Secreted</keyword>
<evidence type="ECO:0000259" key="5">
    <source>
        <dbReference type="PROSITE" id="PS50853"/>
    </source>
</evidence>
<dbReference type="Pfam" id="PF24517">
    <property type="entry name" value="CBM96"/>
    <property type="match status" value="1"/>
</dbReference>
<keyword evidence="3 4" id="KW-0732">Signal</keyword>
<dbReference type="EMBL" id="JBHSMJ010000031">
    <property type="protein sequence ID" value="MFC5451174.1"/>
    <property type="molecule type" value="Genomic_DNA"/>
</dbReference>
<feature type="domain" description="Fibronectin type-III" evidence="5">
    <location>
        <begin position="557"/>
        <end position="651"/>
    </location>
</feature>
<dbReference type="InterPro" id="IPR017853">
    <property type="entry name" value="GH"/>
</dbReference>
<dbReference type="Pfam" id="PF17957">
    <property type="entry name" value="Big_7"/>
    <property type="match status" value="1"/>
</dbReference>
<comment type="caution">
    <text evidence="6">The sequence shown here is derived from an EMBL/GenBank/DDBJ whole genome shotgun (WGS) entry which is preliminary data.</text>
</comment>
<protein>
    <submittedName>
        <fullName evidence="6">DNRLRE domain-containing protein</fullName>
    </submittedName>
</protein>
<keyword evidence="7" id="KW-1185">Reference proteome</keyword>
<sequence>MKKVYKAWMKACLVFFMVISLIAPFNVRTAHASARSAVTLDNPIDHTVVQAGMLTLSGTYTDTYDIQLYINGTTQVAAVMEANPDDSNSGTWHYELDTSVYNGDVRINALGLNIDTRYGVWSHTVVLTVDNPQAGSPLVTISNPGDGETVHGTVPVKVTIDSPNQVKQVDVRVNHGSWQQAARTGNHYTWHWNTDGLSDQTVSIEARTIDDQGHIGRSSTTYTKIGKGTVEVFHMADQDRSMWIWEPETYQLLLNPNARSVLNAFAKDTATFGSDPVKTFYLAVGPYNGMDILEEDPGKLRNFISWAHDQGFAVQACISGGTTPPYFGAYEVYHDRAVGEVEGIINYNLASGVNEKFDGVNVDIEPYISPDFNNEYPSLQLQYLDGLQKMIDRIKAAGINLPFGPAIPKWYDSSASALNITWNGSTKSLAEHVLDISDYVSIMDYRDTADGSVGIIAGARDEISYAHSIGKNHAVVIGVETKDIANSGDPETITFQEEGRASMERELDKVYAAFGGSDAFGGIAMHHYDDLLHLPSYWGEGGTFWEPPADTQAPDLIAAAPTVKALNFQQIQVKFGMAFDNNWVDRYVVYRSTHSGFTPGPATVTGLARSLSYTDIGLLPDTTYYYRVAAVDLQGNLGPASPEASATTGSTALKPMILRGLNVTAGSGRAVASVQAVDQVTGAAIPGAAIEGRFHYAGGVYKGGTADEAGWLTLTSESIPDGQQVGFEPRRVTATGYYWAQAYDEPHITALYPRTGLDGLTVSAGTWDAPFAKNRTNYTVTVPAQQQSITVTPTASNAGSVIAVNGVETPSGTPSAAIALGEGETRISMTVTGKTGETDVYTLQVVRSAVVNNVFLPSEDTFVYENVAEAVYGSVDTLEVVDLPKAAGGGDRMAFMKFDLGTYTEPVQTAKLRFYVPTPLAKPMNLWVYGYDGDTWSEAKMNWNNRLGAGAQNVGFVRVDQAGWYSLDVTGFVQTQMATDRKATFRFMDPNTTSILVTINSRENAVNQPLLLINPSSDAVE</sequence>
<organism evidence="6 7">
    <name type="scientific">Paenibacillus aestuarii</name>
    <dbReference type="NCBI Taxonomy" id="516965"/>
    <lineage>
        <taxon>Bacteria</taxon>
        <taxon>Bacillati</taxon>
        <taxon>Bacillota</taxon>
        <taxon>Bacilli</taxon>
        <taxon>Bacillales</taxon>
        <taxon>Paenibacillaceae</taxon>
        <taxon>Paenibacillus</taxon>
    </lineage>
</organism>
<dbReference type="InterPro" id="IPR003961">
    <property type="entry name" value="FN3_dom"/>
</dbReference>
<accession>A0ABW0KD42</accession>